<dbReference type="PaxDb" id="44689-DDB0188654"/>
<comment type="caution">
    <text evidence="2">The sequence shown here is derived from an EMBL/GenBank/DDBJ whole genome shotgun (WGS) entry which is preliminary data.</text>
</comment>
<dbReference type="AlphaFoldDB" id="Q54GS7"/>
<dbReference type="PhylomeDB" id="Q54GS7"/>
<dbReference type="EMBL" id="AAFI02000149">
    <property type="protein sequence ID" value="EAL62481.1"/>
    <property type="molecule type" value="Genomic_DNA"/>
</dbReference>
<organism evidence="2 3">
    <name type="scientific">Dictyostelium discoideum</name>
    <name type="common">Social amoeba</name>
    <dbReference type="NCBI Taxonomy" id="44689"/>
    <lineage>
        <taxon>Eukaryota</taxon>
        <taxon>Amoebozoa</taxon>
        <taxon>Evosea</taxon>
        <taxon>Eumycetozoa</taxon>
        <taxon>Dictyostelia</taxon>
        <taxon>Dictyosteliales</taxon>
        <taxon>Dictyosteliaceae</taxon>
        <taxon>Dictyostelium</taxon>
    </lineage>
</organism>
<gene>
    <name evidence="2" type="ORF">DDB_G0289937</name>
</gene>
<dbReference type="FunCoup" id="Q54GS7">
    <property type="interactions" value="9"/>
</dbReference>
<evidence type="ECO:0000313" key="2">
    <source>
        <dbReference type="EMBL" id="EAL62481.1"/>
    </source>
</evidence>
<feature type="coiled-coil region" evidence="1">
    <location>
        <begin position="516"/>
        <end position="543"/>
    </location>
</feature>
<dbReference type="GeneID" id="8627407"/>
<sequence length="871" mass="103672">MSENFNNVIVISDNEDDINNNNDNNKNQIVMKKEEIVFWKVFRNIVLKKKIFESIKSNYIRYEIKKYDEIVKVEWMINNGYIGLLRDKVRIAFRPLQFLFGDDFSHFSADNRHMNPRDLFSPNRFNNFRIINSSDEIREKFNIESFRFISIDYSNHFFNVIKEPTEENYIFYEQLFSNYPEYFQTSIDETFYIITEYDCMIALKVLVEKFDYSPSGRMFQRCIEIGSFNCSTYLNQTFEIPLNNITQYWNEMFYNESHQASISTPNVINERVGYLIKNTGNNNSSNIPSLPSEFRLGHLFYCILNEIKLKTLLECIETILLLSEQSKEFIESISLNKYKSSKKGDLSNSNIIEYFYKEFKGIPMLTREEINEMKFTNDELNIEVCQFSSDNQSIQKLYEMVLLFTLPSNLQENFQFYQFKYHYGKSNLTTTPSNQTLKFNCIQFGIYDEKSIDWVIPNFVAQKREIFKFCKNDTNKMTEFIMSLYKNNKLEWLVALLVKRTLHFPSKNILRINYKILQIISNNDEILDKINNLERAMQNWGRMLIIYKYISITEKEFHSLYNIHSKFTHDDQLVNYISSYFKFQYMSKIHLNHIFVNRGDEFKFVKNSFEFFFYVAFFQFTQSKNKFSFEISTDKPIPSGFDGVSLKTKIKMLHWLVENLTNEELSSNFIYLLKDYLTPHDLLLFQFILLLHNKNNNNNNLNYNESKDGNQGNIKLKEFFIKSNKSNMNYVFQYIGIFGDLEVLSIIMESLFPTIESSIDHRHLIYETLTEAVLEGRINIFKFLNENYSFVFQTSTSVVGNDNPLKKITTSRLQFLLTLSIGKGDIHMTQYLISDLKLSYSPKKIRYSKDNTWLINYYKIDKVINPLKYKN</sequence>
<name>Q54GS7_DICDI</name>
<dbReference type="Proteomes" id="UP000002195">
    <property type="component" value="Unassembled WGS sequence"/>
</dbReference>
<dbReference type="KEGG" id="ddi:DDB_G0289937"/>
<evidence type="ECO:0000256" key="1">
    <source>
        <dbReference type="SAM" id="Coils"/>
    </source>
</evidence>
<dbReference type="RefSeq" id="XP_635992.1">
    <property type="nucleotide sequence ID" value="XM_630900.1"/>
</dbReference>
<dbReference type="InParanoid" id="Q54GS7"/>
<protein>
    <submittedName>
        <fullName evidence="2">Uncharacterized protein</fullName>
    </submittedName>
</protein>
<accession>Q54GS7</accession>
<dbReference type="HOGENOM" id="CLU_323242_0_0_1"/>
<dbReference type="dictyBase" id="DDB_G0289937"/>
<keyword evidence="1" id="KW-0175">Coiled coil</keyword>
<proteinExistence type="predicted"/>
<evidence type="ECO:0000313" key="3">
    <source>
        <dbReference type="Proteomes" id="UP000002195"/>
    </source>
</evidence>
<dbReference type="PANTHER" id="PTHR31550:SF2">
    <property type="entry name" value="ANKYRIN REPEAT PROTEIN-RELATED"/>
    <property type="match status" value="1"/>
</dbReference>
<keyword evidence="3" id="KW-1185">Reference proteome</keyword>
<dbReference type="PANTHER" id="PTHR31550">
    <property type="entry name" value="ANKYRIN REPEAT PROTEIN-RELATED-RELATED"/>
    <property type="match status" value="1"/>
</dbReference>
<dbReference type="VEuPathDB" id="AmoebaDB:DDB_G0289937"/>
<reference evidence="2 3" key="1">
    <citation type="journal article" date="2005" name="Nature">
        <title>The genome of the social amoeba Dictyostelium discoideum.</title>
        <authorList>
            <consortium name="The Dictyostelium discoideum Sequencing Consortium"/>
            <person name="Eichinger L."/>
            <person name="Pachebat J.A."/>
            <person name="Glockner G."/>
            <person name="Rajandream M.A."/>
            <person name="Sucgang R."/>
            <person name="Berriman M."/>
            <person name="Song J."/>
            <person name="Olsen R."/>
            <person name="Szafranski K."/>
            <person name="Xu Q."/>
            <person name="Tunggal B."/>
            <person name="Kummerfeld S."/>
            <person name="Madera M."/>
            <person name="Konfortov B.A."/>
            <person name="Rivero F."/>
            <person name="Bankier A.T."/>
            <person name="Lehmann R."/>
            <person name="Hamlin N."/>
            <person name="Davies R."/>
            <person name="Gaudet P."/>
            <person name="Fey P."/>
            <person name="Pilcher K."/>
            <person name="Chen G."/>
            <person name="Saunders D."/>
            <person name="Sodergren E."/>
            <person name="Davis P."/>
            <person name="Kerhornou A."/>
            <person name="Nie X."/>
            <person name="Hall N."/>
            <person name="Anjard C."/>
            <person name="Hemphill L."/>
            <person name="Bason N."/>
            <person name="Farbrother P."/>
            <person name="Desany B."/>
            <person name="Just E."/>
            <person name="Morio T."/>
            <person name="Rost R."/>
            <person name="Churcher C."/>
            <person name="Cooper J."/>
            <person name="Haydock S."/>
            <person name="van Driessche N."/>
            <person name="Cronin A."/>
            <person name="Goodhead I."/>
            <person name="Muzny D."/>
            <person name="Mourier T."/>
            <person name="Pain A."/>
            <person name="Lu M."/>
            <person name="Harper D."/>
            <person name="Lindsay R."/>
            <person name="Hauser H."/>
            <person name="James K."/>
            <person name="Quiles M."/>
            <person name="Madan Babu M."/>
            <person name="Saito T."/>
            <person name="Buchrieser C."/>
            <person name="Wardroper A."/>
            <person name="Felder M."/>
            <person name="Thangavelu M."/>
            <person name="Johnson D."/>
            <person name="Knights A."/>
            <person name="Loulseged H."/>
            <person name="Mungall K."/>
            <person name="Oliver K."/>
            <person name="Price C."/>
            <person name="Quail M.A."/>
            <person name="Urushihara H."/>
            <person name="Hernandez J."/>
            <person name="Rabbinowitsch E."/>
            <person name="Steffen D."/>
            <person name="Sanders M."/>
            <person name="Ma J."/>
            <person name="Kohara Y."/>
            <person name="Sharp S."/>
            <person name="Simmonds M."/>
            <person name="Spiegler S."/>
            <person name="Tivey A."/>
            <person name="Sugano S."/>
            <person name="White B."/>
            <person name="Walker D."/>
            <person name="Woodward J."/>
            <person name="Winckler T."/>
            <person name="Tanaka Y."/>
            <person name="Shaulsky G."/>
            <person name="Schleicher M."/>
            <person name="Weinstock G."/>
            <person name="Rosenthal A."/>
            <person name="Cox E.C."/>
            <person name="Chisholm R.L."/>
            <person name="Gibbs R."/>
            <person name="Loomis W.F."/>
            <person name="Platzer M."/>
            <person name="Kay R.R."/>
            <person name="Williams J."/>
            <person name="Dear P.H."/>
            <person name="Noegel A.A."/>
            <person name="Barrell B."/>
            <person name="Kuspa A."/>
        </authorList>
    </citation>
    <scope>NUCLEOTIDE SEQUENCE [LARGE SCALE GENOMIC DNA]</scope>
    <source>
        <strain evidence="2 3">AX4</strain>
    </source>
</reference>